<dbReference type="EMBL" id="NRJG01000005">
    <property type="protein sequence ID" value="RIY40606.1"/>
    <property type="molecule type" value="Genomic_DNA"/>
</dbReference>
<evidence type="ECO:0000256" key="3">
    <source>
        <dbReference type="ARBA" id="ARBA00022989"/>
    </source>
</evidence>
<sequence>MLPLIDIFLGIMALAVFARGVFRGFIGALLSLFSIVGSIIISMYYTQDLGGLLSKIPFVGSYPLIGFAIVIIVSFLILNFAAGLIGSALSSLPLFNNILLRLLGGVLMVMIFVVAVTAVYSLLQENNINISELVPRYDESYTKQVIDYINNGLQFHTYLHELVESFKQRAATMQ</sequence>
<name>A0A3A1YSY4_9GAMM</name>
<protein>
    <recommendedName>
        <fullName evidence="8">Membrane protein required for colicin V production</fullName>
    </recommendedName>
</protein>
<organism evidence="6 7">
    <name type="scientific">Psittacicella hinzii</name>
    <dbReference type="NCBI Taxonomy" id="2028575"/>
    <lineage>
        <taxon>Bacteria</taxon>
        <taxon>Pseudomonadati</taxon>
        <taxon>Pseudomonadota</taxon>
        <taxon>Gammaproteobacteria</taxon>
        <taxon>Pasteurellales</taxon>
        <taxon>Psittacicellaceae</taxon>
        <taxon>Psittacicella</taxon>
    </lineage>
</organism>
<accession>A0A3A1YSY4</accession>
<dbReference type="InterPro" id="IPR003825">
    <property type="entry name" value="Colicin-V_CvpA"/>
</dbReference>
<dbReference type="OrthoDB" id="5677904at2"/>
<evidence type="ECO:0000256" key="2">
    <source>
        <dbReference type="ARBA" id="ARBA00022692"/>
    </source>
</evidence>
<dbReference type="Proteomes" id="UP000265916">
    <property type="component" value="Unassembled WGS sequence"/>
</dbReference>
<evidence type="ECO:0000256" key="1">
    <source>
        <dbReference type="ARBA" id="ARBA00004141"/>
    </source>
</evidence>
<dbReference type="RefSeq" id="WP_119530009.1">
    <property type="nucleotide sequence ID" value="NZ_JBHSSP010000021.1"/>
</dbReference>
<evidence type="ECO:0000256" key="5">
    <source>
        <dbReference type="SAM" id="Phobius"/>
    </source>
</evidence>
<comment type="caution">
    <text evidence="6">The sequence shown here is derived from an EMBL/GenBank/DDBJ whole genome shotgun (WGS) entry which is preliminary data.</text>
</comment>
<comment type="subcellular location">
    <subcellularLocation>
        <location evidence="1">Membrane</location>
        <topology evidence="1">Multi-pass membrane protein</topology>
    </subcellularLocation>
</comment>
<feature type="transmembrane region" description="Helical" evidence="5">
    <location>
        <begin position="21"/>
        <end position="45"/>
    </location>
</feature>
<feature type="transmembrane region" description="Helical" evidence="5">
    <location>
        <begin position="65"/>
        <end position="86"/>
    </location>
</feature>
<reference evidence="6 7" key="1">
    <citation type="submission" date="2017-08" db="EMBL/GenBank/DDBJ databases">
        <title>Reclassification of Bisgaard taxon 37 and 44.</title>
        <authorList>
            <person name="Christensen H."/>
        </authorList>
    </citation>
    <scope>NUCLEOTIDE SEQUENCE [LARGE SCALE GENOMIC DNA]</scope>
    <source>
        <strain evidence="6 7">111</strain>
    </source>
</reference>
<dbReference type="GO" id="GO:0016020">
    <property type="term" value="C:membrane"/>
    <property type="evidence" value="ECO:0007669"/>
    <property type="project" value="UniProtKB-SubCell"/>
</dbReference>
<evidence type="ECO:0000313" key="7">
    <source>
        <dbReference type="Proteomes" id="UP000265916"/>
    </source>
</evidence>
<evidence type="ECO:0000256" key="4">
    <source>
        <dbReference type="ARBA" id="ARBA00023136"/>
    </source>
</evidence>
<feature type="transmembrane region" description="Helical" evidence="5">
    <location>
        <begin position="98"/>
        <end position="123"/>
    </location>
</feature>
<dbReference type="AlphaFoldDB" id="A0A3A1YSY4"/>
<dbReference type="Pfam" id="PF02674">
    <property type="entry name" value="Colicin_V"/>
    <property type="match status" value="1"/>
</dbReference>
<dbReference type="GO" id="GO:0009403">
    <property type="term" value="P:toxin biosynthetic process"/>
    <property type="evidence" value="ECO:0007669"/>
    <property type="project" value="InterPro"/>
</dbReference>
<gene>
    <name evidence="6" type="ORF">CKF58_00370</name>
</gene>
<evidence type="ECO:0008006" key="8">
    <source>
        <dbReference type="Google" id="ProtNLM"/>
    </source>
</evidence>
<keyword evidence="4 5" id="KW-0472">Membrane</keyword>
<keyword evidence="2 5" id="KW-0812">Transmembrane</keyword>
<proteinExistence type="predicted"/>
<evidence type="ECO:0000313" key="6">
    <source>
        <dbReference type="EMBL" id="RIY40606.1"/>
    </source>
</evidence>
<keyword evidence="3 5" id="KW-1133">Transmembrane helix</keyword>
<keyword evidence="7" id="KW-1185">Reference proteome</keyword>